<name>A0A5C3NSU5_9APHY</name>
<evidence type="ECO:0000313" key="1">
    <source>
        <dbReference type="EMBL" id="TFK79637.1"/>
    </source>
</evidence>
<dbReference type="EMBL" id="ML211974">
    <property type="protein sequence ID" value="TFK79637.1"/>
    <property type="molecule type" value="Genomic_DNA"/>
</dbReference>
<evidence type="ECO:0000313" key="2">
    <source>
        <dbReference type="Proteomes" id="UP000308197"/>
    </source>
</evidence>
<proteinExistence type="predicted"/>
<keyword evidence="2" id="KW-1185">Reference proteome</keyword>
<gene>
    <name evidence="1" type="ORF">K466DRAFT_9069</name>
</gene>
<dbReference type="Proteomes" id="UP000308197">
    <property type="component" value="Unassembled WGS sequence"/>
</dbReference>
<protein>
    <submittedName>
        <fullName evidence="1">Uncharacterized protein</fullName>
    </submittedName>
</protein>
<accession>A0A5C3NSU5</accession>
<organism evidence="1 2">
    <name type="scientific">Polyporus arcularius HHB13444</name>
    <dbReference type="NCBI Taxonomy" id="1314778"/>
    <lineage>
        <taxon>Eukaryota</taxon>
        <taxon>Fungi</taxon>
        <taxon>Dikarya</taxon>
        <taxon>Basidiomycota</taxon>
        <taxon>Agaricomycotina</taxon>
        <taxon>Agaricomycetes</taxon>
        <taxon>Polyporales</taxon>
        <taxon>Polyporaceae</taxon>
        <taxon>Polyporus</taxon>
    </lineage>
</organism>
<sequence length="119" mass="12994">MTILADASVVLTVYATCTPSLPRGKDVAARQPIACLTHHELRRICLKYMWRIAGHAACYHAEEKQESVTREECLTFLCNMLSARILLAELGDAAAARRVPDVARNVVADVGSSGPMQQV</sequence>
<dbReference type="InParanoid" id="A0A5C3NSU5"/>
<reference evidence="1 2" key="1">
    <citation type="journal article" date="2019" name="Nat. Ecol. Evol.">
        <title>Megaphylogeny resolves global patterns of mushroom evolution.</title>
        <authorList>
            <person name="Varga T."/>
            <person name="Krizsan K."/>
            <person name="Foldi C."/>
            <person name="Dima B."/>
            <person name="Sanchez-Garcia M."/>
            <person name="Sanchez-Ramirez S."/>
            <person name="Szollosi G.J."/>
            <person name="Szarkandi J.G."/>
            <person name="Papp V."/>
            <person name="Albert L."/>
            <person name="Andreopoulos W."/>
            <person name="Angelini C."/>
            <person name="Antonin V."/>
            <person name="Barry K.W."/>
            <person name="Bougher N.L."/>
            <person name="Buchanan P."/>
            <person name="Buyck B."/>
            <person name="Bense V."/>
            <person name="Catcheside P."/>
            <person name="Chovatia M."/>
            <person name="Cooper J."/>
            <person name="Damon W."/>
            <person name="Desjardin D."/>
            <person name="Finy P."/>
            <person name="Geml J."/>
            <person name="Haridas S."/>
            <person name="Hughes K."/>
            <person name="Justo A."/>
            <person name="Karasinski D."/>
            <person name="Kautmanova I."/>
            <person name="Kiss B."/>
            <person name="Kocsube S."/>
            <person name="Kotiranta H."/>
            <person name="LaButti K.M."/>
            <person name="Lechner B.E."/>
            <person name="Liimatainen K."/>
            <person name="Lipzen A."/>
            <person name="Lukacs Z."/>
            <person name="Mihaltcheva S."/>
            <person name="Morgado L.N."/>
            <person name="Niskanen T."/>
            <person name="Noordeloos M.E."/>
            <person name="Ohm R.A."/>
            <person name="Ortiz-Santana B."/>
            <person name="Ovrebo C."/>
            <person name="Racz N."/>
            <person name="Riley R."/>
            <person name="Savchenko A."/>
            <person name="Shiryaev A."/>
            <person name="Soop K."/>
            <person name="Spirin V."/>
            <person name="Szebenyi C."/>
            <person name="Tomsovsky M."/>
            <person name="Tulloss R.E."/>
            <person name="Uehling J."/>
            <person name="Grigoriev I.V."/>
            <person name="Vagvolgyi C."/>
            <person name="Papp T."/>
            <person name="Martin F.M."/>
            <person name="Miettinen O."/>
            <person name="Hibbett D.S."/>
            <person name="Nagy L.G."/>
        </authorList>
    </citation>
    <scope>NUCLEOTIDE SEQUENCE [LARGE SCALE GENOMIC DNA]</scope>
    <source>
        <strain evidence="1 2">HHB13444</strain>
    </source>
</reference>
<dbReference type="AlphaFoldDB" id="A0A5C3NSU5"/>